<organism evidence="3 4">
    <name type="scientific">Roseicella aerolata</name>
    <dbReference type="NCBI Taxonomy" id="2883479"/>
    <lineage>
        <taxon>Bacteria</taxon>
        <taxon>Pseudomonadati</taxon>
        <taxon>Pseudomonadota</taxon>
        <taxon>Alphaproteobacteria</taxon>
        <taxon>Acetobacterales</taxon>
        <taxon>Roseomonadaceae</taxon>
        <taxon>Roseicella</taxon>
    </lineage>
</organism>
<feature type="region of interest" description="Disordered" evidence="1">
    <location>
        <begin position="196"/>
        <end position="215"/>
    </location>
</feature>
<evidence type="ECO:0000313" key="3">
    <source>
        <dbReference type="EMBL" id="MCB4823295.1"/>
    </source>
</evidence>
<feature type="domain" description="CarD-like/TRCF RNAP-interacting" evidence="2">
    <location>
        <begin position="35"/>
        <end position="145"/>
    </location>
</feature>
<evidence type="ECO:0000313" key="4">
    <source>
        <dbReference type="Proteomes" id="UP001139311"/>
    </source>
</evidence>
<dbReference type="SMART" id="SM01058">
    <property type="entry name" value="CarD_TRCF"/>
    <property type="match status" value="1"/>
</dbReference>
<evidence type="ECO:0000259" key="2">
    <source>
        <dbReference type="SMART" id="SM01058"/>
    </source>
</evidence>
<proteinExistence type="predicted"/>
<dbReference type="InterPro" id="IPR052531">
    <property type="entry name" value="CarD-like_regulator"/>
</dbReference>
<reference evidence="3" key="1">
    <citation type="submission" date="2021-10" db="EMBL/GenBank/DDBJ databases">
        <title>Roseicella aerolatum sp. nov., isolated from aerosols of e-waste dismantling site.</title>
        <authorList>
            <person name="Qin T."/>
        </authorList>
    </citation>
    <scope>NUCLEOTIDE SEQUENCE</scope>
    <source>
        <strain evidence="3">GB24</strain>
    </source>
</reference>
<gene>
    <name evidence="3" type="ORF">LHA35_16300</name>
</gene>
<comment type="caution">
    <text evidence="3">The sequence shown here is derived from an EMBL/GenBank/DDBJ whole genome shotgun (WGS) entry which is preliminary data.</text>
</comment>
<dbReference type="InterPro" id="IPR042215">
    <property type="entry name" value="CarD-like_C"/>
</dbReference>
<name>A0A9X1IHR6_9PROT</name>
<accession>A0A9X1IHR6</accession>
<dbReference type="InterPro" id="IPR003711">
    <property type="entry name" value="CarD-like/TRCF_RID"/>
</dbReference>
<dbReference type="Pfam" id="PF02559">
    <property type="entry name" value="CarD_TRCF_RID"/>
    <property type="match status" value="1"/>
</dbReference>
<protein>
    <submittedName>
        <fullName evidence="3">CarD family transcriptional regulator</fullName>
    </submittedName>
</protein>
<dbReference type="InterPro" id="IPR048792">
    <property type="entry name" value="CarD_C"/>
</dbReference>
<dbReference type="Gene3D" id="2.40.10.170">
    <property type="match status" value="1"/>
</dbReference>
<dbReference type="PANTHER" id="PTHR38447">
    <property type="entry name" value="TRANSCRIPTION FACTOR YDEB-RELATED"/>
    <property type="match status" value="1"/>
</dbReference>
<dbReference type="Proteomes" id="UP001139311">
    <property type="component" value="Unassembled WGS sequence"/>
</dbReference>
<dbReference type="Pfam" id="PF21095">
    <property type="entry name" value="CarD_C"/>
    <property type="match status" value="1"/>
</dbReference>
<dbReference type="EMBL" id="JAJAQI010000024">
    <property type="protein sequence ID" value="MCB4823295.1"/>
    <property type="molecule type" value="Genomic_DNA"/>
</dbReference>
<dbReference type="GO" id="GO:0009303">
    <property type="term" value="P:rRNA transcription"/>
    <property type="evidence" value="ECO:0007669"/>
    <property type="project" value="TreeGrafter"/>
</dbReference>
<sequence>MHGSTRPAGRLGKRVADMKVEHLGREGRDANLAMAFAPGEPVVHPVHGVGRVEGLHEEAIGSERLVLICLSFEAARLRLKVPRDKAARVGLRPLSTPQVMEQVMAVLRGRPRASRGAWIRRGPEYEAKVTSGDPRLVAEVLRDLGAALMGPESSFSEQKIAKAALDQLAGELAALTGSDRAAAVASILAVLAEAKAGPDRSGGGSTGARGAAIVA</sequence>
<evidence type="ECO:0000256" key="1">
    <source>
        <dbReference type="SAM" id="MobiDB-lite"/>
    </source>
</evidence>
<keyword evidence="4" id="KW-1185">Reference proteome</keyword>
<dbReference type="PANTHER" id="PTHR38447:SF1">
    <property type="entry name" value="RNA POLYMERASE-BINDING TRANSCRIPTION FACTOR CARD"/>
    <property type="match status" value="1"/>
</dbReference>
<dbReference type="AlphaFoldDB" id="A0A9X1IHR6"/>
<dbReference type="Gene3D" id="1.20.58.1290">
    <property type="entry name" value="CarD-like, C-terminal domain"/>
    <property type="match status" value="1"/>
</dbReference>
<dbReference type="InterPro" id="IPR036101">
    <property type="entry name" value="CarD-like/TRCF_RID_sf"/>
</dbReference>
<dbReference type="SUPFAM" id="SSF141259">
    <property type="entry name" value="CarD-like"/>
    <property type="match status" value="1"/>
</dbReference>
<dbReference type="RefSeq" id="WP_226609821.1">
    <property type="nucleotide sequence ID" value="NZ_JAJAQI010000024.1"/>
</dbReference>